<dbReference type="PANTHER" id="PTHR47197:SF3">
    <property type="entry name" value="DIHYDRO-HEME D1 DEHYDROGENASE"/>
    <property type="match status" value="1"/>
</dbReference>
<evidence type="ECO:0000313" key="5">
    <source>
        <dbReference type="Proteomes" id="UP000066624"/>
    </source>
</evidence>
<dbReference type="OrthoDB" id="7486720at2"/>
<organism evidence="4 5">
    <name type="scientific">Wenzhouxiangella marina</name>
    <dbReference type="NCBI Taxonomy" id="1579979"/>
    <lineage>
        <taxon>Bacteria</taxon>
        <taxon>Pseudomonadati</taxon>
        <taxon>Pseudomonadota</taxon>
        <taxon>Gammaproteobacteria</taxon>
        <taxon>Chromatiales</taxon>
        <taxon>Wenzhouxiangellaceae</taxon>
        <taxon>Wenzhouxiangella</taxon>
    </lineage>
</organism>
<dbReference type="SUPFAM" id="SSF75011">
    <property type="entry name" value="3-carboxy-cis,cis-mucoante lactonizing enzyme"/>
    <property type="match status" value="1"/>
</dbReference>
<accession>A0A0K0XXQ8</accession>
<dbReference type="Pfam" id="PF03160">
    <property type="entry name" value="Calx-beta"/>
    <property type="match status" value="2"/>
</dbReference>
<dbReference type="Gene3D" id="2.130.10.10">
    <property type="entry name" value="YVTN repeat-like/Quinoprotein amine dehydrogenase"/>
    <property type="match status" value="2"/>
</dbReference>
<dbReference type="InterPro" id="IPR038081">
    <property type="entry name" value="CalX-like_sf"/>
</dbReference>
<dbReference type="SUPFAM" id="SSF141072">
    <property type="entry name" value="CalX-like"/>
    <property type="match status" value="2"/>
</dbReference>
<evidence type="ECO:0000256" key="1">
    <source>
        <dbReference type="ARBA" id="ARBA00022729"/>
    </source>
</evidence>
<dbReference type="InterPro" id="IPR051200">
    <property type="entry name" value="Host-pathogen_enzymatic-act"/>
</dbReference>
<dbReference type="Pfam" id="PF10282">
    <property type="entry name" value="Lactonase"/>
    <property type="match status" value="2"/>
</dbReference>
<keyword evidence="5" id="KW-1185">Reference proteome</keyword>
<dbReference type="InterPro" id="IPR003644">
    <property type="entry name" value="Calx_beta"/>
</dbReference>
<dbReference type="EMBL" id="CP012154">
    <property type="protein sequence ID" value="AKS42484.1"/>
    <property type="molecule type" value="Genomic_DNA"/>
</dbReference>
<dbReference type="InterPro" id="IPR015943">
    <property type="entry name" value="WD40/YVTN_repeat-like_dom_sf"/>
</dbReference>
<dbReference type="Proteomes" id="UP000066624">
    <property type="component" value="Chromosome"/>
</dbReference>
<dbReference type="RefSeq" id="WP_049726040.1">
    <property type="nucleotide sequence ID" value="NZ_JACHIC010000001.1"/>
</dbReference>
<gene>
    <name evidence="4" type="ORF">WM2015_2119</name>
</gene>
<dbReference type="PATRIC" id="fig|1579979.3.peg.2165"/>
<dbReference type="Gene3D" id="2.60.120.260">
    <property type="entry name" value="Galactose-binding domain-like"/>
    <property type="match status" value="1"/>
</dbReference>
<dbReference type="SMART" id="SM00237">
    <property type="entry name" value="Calx_beta"/>
    <property type="match status" value="1"/>
</dbReference>
<keyword evidence="1" id="KW-0732">Signal</keyword>
<protein>
    <submittedName>
        <fullName evidence="4">Uncharacterized protein</fullName>
    </submittedName>
</protein>
<dbReference type="STRING" id="1579979.WM2015_2119"/>
<reference evidence="4 5" key="1">
    <citation type="submission" date="2015-07" db="EMBL/GenBank/DDBJ databases">
        <authorList>
            <person name="Noorani M."/>
        </authorList>
    </citation>
    <scope>NUCLEOTIDE SEQUENCE [LARGE SCALE GENOMIC DNA]</scope>
    <source>
        <strain evidence="4 5">KCTC 42284</strain>
    </source>
</reference>
<evidence type="ECO:0000313" key="4">
    <source>
        <dbReference type="EMBL" id="AKS42484.1"/>
    </source>
</evidence>
<dbReference type="GO" id="GO:0007154">
    <property type="term" value="P:cell communication"/>
    <property type="evidence" value="ECO:0007669"/>
    <property type="project" value="InterPro"/>
</dbReference>
<sequence>MVRNSVTRLPFLFAALLLALAVQSAQAILSEPDHLLYGQITWFGDPVADGELTLHVPAWTAGPIARYRLGTEAALGSGYALRVPMNSVGARIPGTAREGDEALVYLDDELIAMIEIGGRGVARRLDLDPEYLQGLAALSIDDIEVPEGNAGETSLVVFTVTLGQALESTTTFSWSTADGSGPDAAIGGSSCDPGIDYLQNFGTGTILPGNLETVVGVTICGNDDPDGDRQFEVHLSNPSAEVGLLKPVGIATILDNNTVPELAIEDITVSEPPVGNTTQAVFRVSLSEAWTQPVSVDWTTANGTAIAGQDYVADSGTLLFAAGQVSRQIPVTILANPSGADQRDFFVNLSNPVQASIADGSGQGIIVDSEQTLVFVESQQNGVNVQGMSDPASVAVSSPDGAHVYVASRTADELVVFARDPATGSLSAMEVVNVSDFLIASGRAIEGINGFADLVLDDAGQHIYAVAQTDGAVVTFTRDDDDGSPDFGRLAVTQVLFNGDQPEPSLAPPITGLTQPRGVAVSPDGDNVYLATAGAPGHVLVFSRDPLTGELLFRQDLERGAQDPLGNTVEGIGNASSVVVSTNNARVYVAGQSDDAIAVFNRNLGDNGRLSYRNRVVSGLGGFSGFQAPSSMALSPGGQQLYVTGRDSNSLAVLQRQGNGDLAFLQAVLASSPGIEGLEEPLRVTVSPDGQLLYVVSTSDGTEIEPGTLTVLRRQTDLSEPDFGQLSYEEVKRNNLGGVIGLWGASGVAVSPDNAHIYVAARFDQAVTVFARDLQAPINPTLVSTSHEIGTWNSSPIIDMSWSGAEDLDPSGLNPGSGIEGYSIEFSLLSITQPDDTIDVVQSSDPHSASSAALVDSMQHWFHLRTCDNAGNCSDTVSVGPYWIDATAPTGPSDLASSTHIPGDPAIPDNVVSVSWTAAIDAGDAVSGLAGYSYVFNQSPTQGPNETLNLPDTAVEVDSEVLPDGLWYFHIRPIDVAGNVGESRTIGPFAIGSDQAAPTVFSASAVAAPDGGVIVEGGELVTATTQLMLQFDKPMNASASNLANYRLYDGFLSPQFVDCSLADDGLMAGVEYIGEDRLAVIDLVSATGLPAGDYTLAACADLQDFNGNGLDGDGDGVAGDAYSIRFSVAWDNLAPNPNFDSPLAFDNWSVNEPAYIALDATSDAGSAPRSGAVRIVPDVAAPTGYAVTRCVQLPTGLIQGYAVQSRVRISDPIGDPNPVEATTSMTFYSADDCTGLIQAFVSNDVLNDTGDAWRPMSASVSPGAVGSAGSALVSLNLDFPGGAAFPLEAWFDDVHFFAFAEDELPTEAPQVVEVYSSHATEYGGLSVDLATEASITQLIPEFSRGVFTDPGGLDPEAANNVANYRLFSLSGPEDPGPDGCSVAGDLGIASVSYQAAQKRAVVRLADSHALPQGFYRLAVCGTIRDFDNNYLDGQGDGTQGSDYQLDFEVGTTNLLANPNLDSTLGQWSSSVSTGVGELRWSAADRNGLLSSGSSRVQHSSGTASTYTLSQCVGLDGLTDQYALGAFVLTNQAFGDAPTVTARATFHDAASCGGSMLDTLEIEDQFPHSAGVWQPLLVRLNQVPAGSVSARVEFVVTTGATVDAPVDVWLDTLTLRSGLVDQIFRSRFTPEY</sequence>
<dbReference type="Gene3D" id="2.60.40.2030">
    <property type="match status" value="2"/>
</dbReference>
<dbReference type="KEGG" id="wma:WM2015_2119"/>
<proteinExistence type="predicted"/>
<dbReference type="InterPro" id="IPR019405">
    <property type="entry name" value="Lactonase_7-beta_prop"/>
</dbReference>
<dbReference type="GO" id="GO:0016020">
    <property type="term" value="C:membrane"/>
    <property type="evidence" value="ECO:0007669"/>
    <property type="project" value="InterPro"/>
</dbReference>
<evidence type="ECO:0000256" key="3">
    <source>
        <dbReference type="ARBA" id="ARBA00022837"/>
    </source>
</evidence>
<keyword evidence="3" id="KW-0106">Calcium</keyword>
<name>A0A0K0XXQ8_9GAMM</name>
<keyword evidence="2" id="KW-0677">Repeat</keyword>
<dbReference type="PANTHER" id="PTHR47197">
    <property type="entry name" value="PROTEIN NIRF"/>
    <property type="match status" value="1"/>
</dbReference>
<evidence type="ECO:0000256" key="2">
    <source>
        <dbReference type="ARBA" id="ARBA00022737"/>
    </source>
</evidence>